<evidence type="ECO:0000256" key="1">
    <source>
        <dbReference type="SAM" id="SignalP"/>
    </source>
</evidence>
<protein>
    <submittedName>
        <fullName evidence="2">Uncharacterized protein</fullName>
    </submittedName>
</protein>
<evidence type="ECO:0000313" key="2">
    <source>
        <dbReference type="EMBL" id="MEQ2285891.1"/>
    </source>
</evidence>
<proteinExistence type="predicted"/>
<organism evidence="2 3">
    <name type="scientific">Ameca splendens</name>
    <dbReference type="NCBI Taxonomy" id="208324"/>
    <lineage>
        <taxon>Eukaryota</taxon>
        <taxon>Metazoa</taxon>
        <taxon>Chordata</taxon>
        <taxon>Craniata</taxon>
        <taxon>Vertebrata</taxon>
        <taxon>Euteleostomi</taxon>
        <taxon>Actinopterygii</taxon>
        <taxon>Neopterygii</taxon>
        <taxon>Teleostei</taxon>
        <taxon>Neoteleostei</taxon>
        <taxon>Acanthomorphata</taxon>
        <taxon>Ovalentaria</taxon>
        <taxon>Atherinomorphae</taxon>
        <taxon>Cyprinodontiformes</taxon>
        <taxon>Goodeidae</taxon>
        <taxon>Ameca</taxon>
    </lineage>
</organism>
<feature type="chain" id="PRO_5045806929" evidence="1">
    <location>
        <begin position="41"/>
        <end position="100"/>
    </location>
</feature>
<evidence type="ECO:0000313" key="3">
    <source>
        <dbReference type="Proteomes" id="UP001469553"/>
    </source>
</evidence>
<dbReference type="Proteomes" id="UP001469553">
    <property type="component" value="Unassembled WGS sequence"/>
</dbReference>
<sequence>MKHMRVKQLFSFQHLHGPQAPYSKPSALLALLLLVLPLCAPPPTLNPLIVRNGLHDLFFQDLTRPACFSSASKGYCFIRESYEGYKTPNEAYRIYKRFHY</sequence>
<reference evidence="2 3" key="1">
    <citation type="submission" date="2021-06" db="EMBL/GenBank/DDBJ databases">
        <authorList>
            <person name="Palmer J.M."/>
        </authorList>
    </citation>
    <scope>NUCLEOTIDE SEQUENCE [LARGE SCALE GENOMIC DNA]</scope>
    <source>
        <strain evidence="2 3">AS_MEX2019</strain>
        <tissue evidence="2">Muscle</tissue>
    </source>
</reference>
<keyword evidence="1" id="KW-0732">Signal</keyword>
<comment type="caution">
    <text evidence="2">The sequence shown here is derived from an EMBL/GenBank/DDBJ whole genome shotgun (WGS) entry which is preliminary data.</text>
</comment>
<keyword evidence="3" id="KW-1185">Reference proteome</keyword>
<dbReference type="EMBL" id="JAHRIP010015221">
    <property type="protein sequence ID" value="MEQ2285891.1"/>
    <property type="molecule type" value="Genomic_DNA"/>
</dbReference>
<feature type="signal peptide" evidence="1">
    <location>
        <begin position="1"/>
        <end position="40"/>
    </location>
</feature>
<name>A0ABV0XWP7_9TELE</name>
<gene>
    <name evidence="2" type="ORF">AMECASPLE_036518</name>
</gene>
<accession>A0ABV0XWP7</accession>